<name>A0ABQ3Z2Y0_9ACTN</name>
<dbReference type="PANTHER" id="PTHR43806">
    <property type="entry name" value="PEPTIDASE S8"/>
    <property type="match status" value="1"/>
</dbReference>
<evidence type="ECO:0000256" key="2">
    <source>
        <dbReference type="ARBA" id="ARBA00022670"/>
    </source>
</evidence>
<evidence type="ECO:0000256" key="7">
    <source>
        <dbReference type="SAM" id="SignalP"/>
    </source>
</evidence>
<dbReference type="SUPFAM" id="SSF52743">
    <property type="entry name" value="Subtilisin-like"/>
    <property type="match status" value="1"/>
</dbReference>
<keyword evidence="6" id="KW-1133">Transmembrane helix</keyword>
<reference evidence="9 10" key="1">
    <citation type="submission" date="2021-01" db="EMBL/GenBank/DDBJ databases">
        <title>Whole genome shotgun sequence of Actinoplanes durhamensis NBRC 14914.</title>
        <authorList>
            <person name="Komaki H."/>
            <person name="Tamura T."/>
        </authorList>
    </citation>
    <scope>NUCLEOTIDE SEQUENCE [LARGE SCALE GENOMIC DNA]</scope>
    <source>
        <strain evidence="9 10">NBRC 14914</strain>
    </source>
</reference>
<dbReference type="RefSeq" id="WP_203730721.1">
    <property type="nucleotide sequence ID" value="NZ_BAAATX010000029.1"/>
</dbReference>
<accession>A0ABQ3Z2Y0</accession>
<keyword evidence="6" id="KW-0812">Transmembrane</keyword>
<dbReference type="PROSITE" id="PS51892">
    <property type="entry name" value="SUBTILASE"/>
    <property type="match status" value="1"/>
</dbReference>
<sequence length="428" mass="41716">MVSACLAVILCWAGAPAAADPSPSGEYRKYTVVRAVDGHPESPAQIALRALGDDGRAAEILALNRGRAEPGGVTVTGSGPLAAGWVLILPWDAAGTGVEYGAVPDAAPPDAVGDCGTATGRPVSGLSWAQLKLAPESAWTRGKGTGVLVAVLDSGITGASPALTGRVLPGADVSAADGTGRADNDCTGHGTALAGVLAAAPQKDAGLVGVAPEATLLPVRIGTGTTAGRDALTAGLRAAIDGRAEVALLGVRTDLTDPRVQTALASAVAAGVLVVVPAAAADVPVPPGVLRVAGAGPNGKPVDTYAEGAADLVAPGSDIVSLARTGSGQVRANGPEFAAAFVAGTAALIRGAQPGLTPAQVADRIVDGTDSTGFLDVAAAVRGSGTGSSVLSSPGGLVATVLLGLLAVGALLFGARRRRTSHPAMSDD</sequence>
<evidence type="ECO:0000256" key="5">
    <source>
        <dbReference type="PROSITE-ProRule" id="PRU01240"/>
    </source>
</evidence>
<dbReference type="Pfam" id="PF00082">
    <property type="entry name" value="Peptidase_S8"/>
    <property type="match status" value="1"/>
</dbReference>
<dbReference type="InterPro" id="IPR050131">
    <property type="entry name" value="Peptidase_S8_subtilisin-like"/>
</dbReference>
<evidence type="ECO:0000313" key="9">
    <source>
        <dbReference type="EMBL" id="GIE04188.1"/>
    </source>
</evidence>
<protein>
    <recommendedName>
        <fullName evidence="8">Peptidase S8/S53 domain-containing protein</fullName>
    </recommendedName>
</protein>
<keyword evidence="3" id="KW-0378">Hydrolase</keyword>
<evidence type="ECO:0000256" key="3">
    <source>
        <dbReference type="ARBA" id="ARBA00022801"/>
    </source>
</evidence>
<organism evidence="9 10">
    <name type="scientific">Paractinoplanes durhamensis</name>
    <dbReference type="NCBI Taxonomy" id="113563"/>
    <lineage>
        <taxon>Bacteria</taxon>
        <taxon>Bacillati</taxon>
        <taxon>Actinomycetota</taxon>
        <taxon>Actinomycetes</taxon>
        <taxon>Micromonosporales</taxon>
        <taxon>Micromonosporaceae</taxon>
        <taxon>Paractinoplanes</taxon>
    </lineage>
</organism>
<keyword evidence="10" id="KW-1185">Reference proteome</keyword>
<gene>
    <name evidence="9" type="ORF">Adu01nite_55380</name>
</gene>
<evidence type="ECO:0000256" key="1">
    <source>
        <dbReference type="ARBA" id="ARBA00011073"/>
    </source>
</evidence>
<dbReference type="EMBL" id="BOML01000043">
    <property type="protein sequence ID" value="GIE04188.1"/>
    <property type="molecule type" value="Genomic_DNA"/>
</dbReference>
<feature type="domain" description="Peptidase S8/S53" evidence="8">
    <location>
        <begin position="144"/>
        <end position="369"/>
    </location>
</feature>
<comment type="caution">
    <text evidence="9">The sequence shown here is derived from an EMBL/GenBank/DDBJ whole genome shotgun (WGS) entry which is preliminary data.</text>
</comment>
<keyword evidence="4" id="KW-0720">Serine protease</keyword>
<evidence type="ECO:0000259" key="8">
    <source>
        <dbReference type="Pfam" id="PF00082"/>
    </source>
</evidence>
<dbReference type="InterPro" id="IPR036852">
    <property type="entry name" value="Peptidase_S8/S53_dom_sf"/>
</dbReference>
<feature type="transmembrane region" description="Helical" evidence="6">
    <location>
        <begin position="396"/>
        <end position="415"/>
    </location>
</feature>
<keyword evidence="6" id="KW-0472">Membrane</keyword>
<dbReference type="Proteomes" id="UP000637628">
    <property type="component" value="Unassembled WGS sequence"/>
</dbReference>
<dbReference type="InterPro" id="IPR000209">
    <property type="entry name" value="Peptidase_S8/S53_dom"/>
</dbReference>
<evidence type="ECO:0000313" key="10">
    <source>
        <dbReference type="Proteomes" id="UP000637628"/>
    </source>
</evidence>
<dbReference type="PRINTS" id="PR00723">
    <property type="entry name" value="SUBTILISIN"/>
</dbReference>
<evidence type="ECO:0000256" key="6">
    <source>
        <dbReference type="SAM" id="Phobius"/>
    </source>
</evidence>
<comment type="similarity">
    <text evidence="1 5">Belongs to the peptidase S8 family.</text>
</comment>
<keyword evidence="7" id="KW-0732">Signal</keyword>
<keyword evidence="2" id="KW-0645">Protease</keyword>
<dbReference type="InterPro" id="IPR015500">
    <property type="entry name" value="Peptidase_S8_subtilisin-rel"/>
</dbReference>
<proteinExistence type="inferred from homology"/>
<feature type="chain" id="PRO_5046536910" description="Peptidase S8/S53 domain-containing protein" evidence="7">
    <location>
        <begin position="18"/>
        <end position="428"/>
    </location>
</feature>
<dbReference type="PANTHER" id="PTHR43806:SF11">
    <property type="entry name" value="CEREVISIN-RELATED"/>
    <property type="match status" value="1"/>
</dbReference>
<feature type="signal peptide" evidence="7">
    <location>
        <begin position="1"/>
        <end position="17"/>
    </location>
</feature>
<evidence type="ECO:0000256" key="4">
    <source>
        <dbReference type="ARBA" id="ARBA00022825"/>
    </source>
</evidence>
<comment type="caution">
    <text evidence="5">Lacks conserved residue(s) required for the propagation of feature annotation.</text>
</comment>
<dbReference type="Gene3D" id="3.40.50.200">
    <property type="entry name" value="Peptidase S8/S53 domain"/>
    <property type="match status" value="1"/>
</dbReference>